<evidence type="ECO:0000313" key="3">
    <source>
        <dbReference type="Proteomes" id="UP001596492"/>
    </source>
</evidence>
<accession>A0ABW2IJT5</accession>
<dbReference type="EMBL" id="JBHTBR010000002">
    <property type="protein sequence ID" value="MFC7291214.1"/>
    <property type="molecule type" value="Genomic_DNA"/>
</dbReference>
<dbReference type="InterPro" id="IPR019613">
    <property type="entry name" value="DUF4198"/>
</dbReference>
<comment type="caution">
    <text evidence="2">The sequence shown here is derived from an EMBL/GenBank/DDBJ whole genome shotgun (WGS) entry which is preliminary data.</text>
</comment>
<dbReference type="Pfam" id="PF10670">
    <property type="entry name" value="DUF4198"/>
    <property type="match status" value="1"/>
</dbReference>
<feature type="chain" id="PRO_5046990325" evidence="1">
    <location>
        <begin position="25"/>
        <end position="271"/>
    </location>
</feature>
<sequence length="271" mass="29900">MKIKLKPLLMAAAIGLAVSPAAQAHRMWILPSTFTLSGDEQVVTLDGAISNDLFFPNHVAMNLENVVITSPDGSQSKPKNGWEGEIRSTFDLKLDQQGTYKVAELGVFFFASWKDGDEEKRKRGTWEMFEKEGILAKEGVELTSSARRSETFVTLGAPTKTAFEVTGVGVEMTPITHPNDVYLGEEASFAFLVDGKAVADLEVTIVKGNDRYRDVINEVKVKTDEKGVIKFTPEEAGRYWMSASSRKSGEKMGREMMLRSGYSATFEALIP</sequence>
<evidence type="ECO:0000256" key="1">
    <source>
        <dbReference type="SAM" id="SignalP"/>
    </source>
</evidence>
<gene>
    <name evidence="2" type="ORF">ACFQS8_06270</name>
</gene>
<dbReference type="Proteomes" id="UP001596492">
    <property type="component" value="Unassembled WGS sequence"/>
</dbReference>
<keyword evidence="3" id="KW-1185">Reference proteome</keyword>
<organism evidence="2 3">
    <name type="scientific">Hirschia litorea</name>
    <dbReference type="NCBI Taxonomy" id="1199156"/>
    <lineage>
        <taxon>Bacteria</taxon>
        <taxon>Pseudomonadati</taxon>
        <taxon>Pseudomonadota</taxon>
        <taxon>Alphaproteobacteria</taxon>
        <taxon>Hyphomonadales</taxon>
        <taxon>Hyphomonadaceae</taxon>
        <taxon>Hirschia</taxon>
    </lineage>
</organism>
<proteinExistence type="predicted"/>
<reference evidence="3" key="1">
    <citation type="journal article" date="2019" name="Int. J. Syst. Evol. Microbiol.">
        <title>The Global Catalogue of Microorganisms (GCM) 10K type strain sequencing project: providing services to taxonomists for standard genome sequencing and annotation.</title>
        <authorList>
            <consortium name="The Broad Institute Genomics Platform"/>
            <consortium name="The Broad Institute Genome Sequencing Center for Infectious Disease"/>
            <person name="Wu L."/>
            <person name="Ma J."/>
        </authorList>
    </citation>
    <scope>NUCLEOTIDE SEQUENCE [LARGE SCALE GENOMIC DNA]</scope>
    <source>
        <strain evidence="3">CCUG 51308</strain>
    </source>
</reference>
<dbReference type="RefSeq" id="WP_382166408.1">
    <property type="nucleotide sequence ID" value="NZ_JBHTBR010000002.1"/>
</dbReference>
<protein>
    <submittedName>
        <fullName evidence="2">DUF4198 domain-containing protein</fullName>
    </submittedName>
</protein>
<name>A0ABW2IJT5_9PROT</name>
<keyword evidence="1" id="KW-0732">Signal</keyword>
<evidence type="ECO:0000313" key="2">
    <source>
        <dbReference type="EMBL" id="MFC7291214.1"/>
    </source>
</evidence>
<feature type="signal peptide" evidence="1">
    <location>
        <begin position="1"/>
        <end position="24"/>
    </location>
</feature>